<organism evidence="1">
    <name type="scientific">anaerobic digester metagenome</name>
    <dbReference type="NCBI Taxonomy" id="1263854"/>
    <lineage>
        <taxon>unclassified sequences</taxon>
        <taxon>metagenomes</taxon>
        <taxon>ecological metagenomes</taxon>
    </lineage>
</organism>
<dbReference type="AlphaFoldDB" id="A0A485M0Y8"/>
<reference evidence="1" key="1">
    <citation type="submission" date="2019-03" db="EMBL/GenBank/DDBJ databases">
        <authorList>
            <person name="Hao L."/>
        </authorList>
    </citation>
    <scope>NUCLEOTIDE SEQUENCE</scope>
</reference>
<dbReference type="EMBL" id="CAADRM010000096">
    <property type="protein sequence ID" value="VFU14846.1"/>
    <property type="molecule type" value="Genomic_DNA"/>
</dbReference>
<gene>
    <name evidence="1" type="ORF">SCFA_330005</name>
</gene>
<proteinExistence type="predicted"/>
<evidence type="ECO:0000313" key="1">
    <source>
        <dbReference type="EMBL" id="VFU14846.1"/>
    </source>
</evidence>
<name>A0A485M0Y8_9ZZZZ</name>
<accession>A0A485M0Y8</accession>
<sequence>MQLPFSAWRQLRDQPAHHLQAHRREVVYGACADPGLGKGALDLLFAESIPGIRLRENQRS</sequence>
<protein>
    <submittedName>
        <fullName evidence="1">Uncharacterized protein</fullName>
    </submittedName>
</protein>